<keyword evidence="3" id="KW-1185">Reference proteome</keyword>
<evidence type="ECO:0000313" key="3">
    <source>
        <dbReference type="Proteomes" id="UP000237684"/>
    </source>
</evidence>
<reference evidence="2 3" key="1">
    <citation type="journal article" date="2018" name="Syst. Appl. Microbiol.">
        <title>Abditibacterium utsteinense sp. nov., the first cultivated member of candidate phylum FBP, isolated from ice-free Antarctic soil samples.</title>
        <authorList>
            <person name="Tahon G."/>
            <person name="Tytgat B."/>
            <person name="Lebbe L."/>
            <person name="Carlier A."/>
            <person name="Willems A."/>
        </authorList>
    </citation>
    <scope>NUCLEOTIDE SEQUENCE [LARGE SCALE GENOMIC DNA]</scope>
    <source>
        <strain evidence="2 3">LMG 29911</strain>
    </source>
</reference>
<organism evidence="2 3">
    <name type="scientific">Abditibacterium utsteinense</name>
    <dbReference type="NCBI Taxonomy" id="1960156"/>
    <lineage>
        <taxon>Bacteria</taxon>
        <taxon>Pseudomonadati</taxon>
        <taxon>Abditibacteriota</taxon>
        <taxon>Abditibacteriia</taxon>
        <taxon>Abditibacteriales</taxon>
        <taxon>Abditibacteriaceae</taxon>
        <taxon>Abditibacterium</taxon>
    </lineage>
</organism>
<comment type="caution">
    <text evidence="2">The sequence shown here is derived from an EMBL/GenBank/DDBJ whole genome shotgun (WGS) entry which is preliminary data.</text>
</comment>
<gene>
    <name evidence="2" type="ORF">B1R32_10730</name>
</gene>
<sequence length="105" mass="11763">MSTANIFNLFIGLVIVSGLLLFVRFIQRFVALAFCGIMIVFLSLPLAHFFAFFNTSFASTESVGAWLFSFRFLGIALFVWGMCDALNRTIESLAQAINSDQLHKK</sequence>
<evidence type="ECO:0000256" key="1">
    <source>
        <dbReference type="SAM" id="Phobius"/>
    </source>
</evidence>
<name>A0A2S8ST79_9BACT</name>
<accession>A0A2S8ST79</accession>
<dbReference type="EMBL" id="NIGF01000007">
    <property type="protein sequence ID" value="PQV64005.1"/>
    <property type="molecule type" value="Genomic_DNA"/>
</dbReference>
<evidence type="ECO:0000313" key="2">
    <source>
        <dbReference type="EMBL" id="PQV64005.1"/>
    </source>
</evidence>
<dbReference type="InParanoid" id="A0A2S8ST79"/>
<proteinExistence type="predicted"/>
<keyword evidence="1" id="KW-1133">Transmembrane helix</keyword>
<protein>
    <submittedName>
        <fullName evidence="2">Uncharacterized protein</fullName>
    </submittedName>
</protein>
<feature type="transmembrane region" description="Helical" evidence="1">
    <location>
        <begin position="63"/>
        <end position="83"/>
    </location>
</feature>
<feature type="transmembrane region" description="Helical" evidence="1">
    <location>
        <begin position="6"/>
        <end position="23"/>
    </location>
</feature>
<dbReference type="AlphaFoldDB" id="A0A2S8ST79"/>
<feature type="transmembrane region" description="Helical" evidence="1">
    <location>
        <begin position="30"/>
        <end position="51"/>
    </location>
</feature>
<dbReference type="Proteomes" id="UP000237684">
    <property type="component" value="Unassembled WGS sequence"/>
</dbReference>
<keyword evidence="1" id="KW-0472">Membrane</keyword>
<keyword evidence="1" id="KW-0812">Transmembrane</keyword>